<protein>
    <submittedName>
        <fullName evidence="1">Uncharacterized protein</fullName>
    </submittedName>
</protein>
<proteinExistence type="predicted"/>
<evidence type="ECO:0000313" key="2">
    <source>
        <dbReference type="Proteomes" id="UP000602198"/>
    </source>
</evidence>
<reference evidence="1 2" key="1">
    <citation type="submission" date="2021-01" db="EMBL/GenBank/DDBJ databases">
        <title>WGS of actinomycetes isolated from Thailand.</title>
        <authorList>
            <person name="Thawai C."/>
        </authorList>
    </citation>
    <scope>NUCLEOTIDE SEQUENCE [LARGE SCALE GENOMIC DNA]</scope>
    <source>
        <strain evidence="1 2">LPG 2</strain>
    </source>
</reference>
<comment type="caution">
    <text evidence="1">The sequence shown here is derived from an EMBL/GenBank/DDBJ whole genome shotgun (WGS) entry which is preliminary data.</text>
</comment>
<gene>
    <name evidence="1" type="ORF">JK358_22155</name>
</gene>
<evidence type="ECO:0000313" key="1">
    <source>
        <dbReference type="EMBL" id="MBL1077106.1"/>
    </source>
</evidence>
<accession>A0ABS1M9X9</accession>
<dbReference type="EMBL" id="JAERRJ010000008">
    <property type="protein sequence ID" value="MBL1077106.1"/>
    <property type="molecule type" value="Genomic_DNA"/>
</dbReference>
<dbReference type="Proteomes" id="UP000602198">
    <property type="component" value="Unassembled WGS sequence"/>
</dbReference>
<organism evidence="1 2">
    <name type="scientific">Nocardia acididurans</name>
    <dbReference type="NCBI Taxonomy" id="2802282"/>
    <lineage>
        <taxon>Bacteria</taxon>
        <taxon>Bacillati</taxon>
        <taxon>Actinomycetota</taxon>
        <taxon>Actinomycetes</taxon>
        <taxon>Mycobacteriales</taxon>
        <taxon>Nocardiaceae</taxon>
        <taxon>Nocardia</taxon>
    </lineage>
</organism>
<name>A0ABS1M9X9_9NOCA</name>
<sequence>MAGEAATTLHDYQLAMLHSMNTSAPAQAAELRARIGVTRIDTAIAEKRWFFAEPTNKFRSIAEYVAAWGTPISERVERWGEREVGYARWDLSFWPGLQIEFMEVHRGRSLFTELIRRPGMPQPSIGSVADLTPWSCTLGELQSCGLGPVVNVDGWGAAGVFALTAPDPDTGCPRHHFAFIDWGLLQSVEPAPDWYTDEQ</sequence>
<dbReference type="RefSeq" id="WP_201949732.1">
    <property type="nucleotide sequence ID" value="NZ_JAERRJ010000008.1"/>
</dbReference>
<keyword evidence="2" id="KW-1185">Reference proteome</keyword>